<name>A0A6M3IGH9_9ZZZZ</name>
<proteinExistence type="predicted"/>
<accession>A0A6M3IGH9</accession>
<sequence>MRLHLGCGNNYLEGYVNIDIRGKKLDRKEDIRYLQFKENTIEEIRSHHVFEHFSRVEAYGILIKWILWLAPGGKLTIEVPDFMATLSAINNCNHLMRMKYLRHLTGDQSQFWGFHKELWFESRFITTLLAFGCEVERFHAYSWKHSPYLSNIICYAHKTRNMSQAEYFHSGCDLLRQSMVSDKEAETYNIWVEQLKGVIFNNEFPFSKYNCSDV</sequence>
<dbReference type="InterPro" id="IPR029063">
    <property type="entry name" value="SAM-dependent_MTases_sf"/>
</dbReference>
<reference evidence="1" key="1">
    <citation type="submission" date="2020-03" db="EMBL/GenBank/DDBJ databases">
        <title>The deep terrestrial virosphere.</title>
        <authorList>
            <person name="Holmfeldt K."/>
            <person name="Nilsson E."/>
            <person name="Simone D."/>
            <person name="Lopez-Fernandez M."/>
            <person name="Wu X."/>
            <person name="de Brujin I."/>
            <person name="Lundin D."/>
            <person name="Andersson A."/>
            <person name="Bertilsson S."/>
            <person name="Dopson M."/>
        </authorList>
    </citation>
    <scope>NUCLEOTIDE SEQUENCE</scope>
    <source>
        <strain evidence="1">MM415B01830</strain>
    </source>
</reference>
<evidence type="ECO:0000313" key="1">
    <source>
        <dbReference type="EMBL" id="QJA56515.1"/>
    </source>
</evidence>
<dbReference type="SUPFAM" id="SSF53335">
    <property type="entry name" value="S-adenosyl-L-methionine-dependent methyltransferases"/>
    <property type="match status" value="1"/>
</dbReference>
<evidence type="ECO:0008006" key="2">
    <source>
        <dbReference type="Google" id="ProtNLM"/>
    </source>
</evidence>
<protein>
    <recommendedName>
        <fullName evidence="2">Methyltransferase</fullName>
    </recommendedName>
</protein>
<dbReference type="Gene3D" id="3.40.50.150">
    <property type="entry name" value="Vaccinia Virus protein VP39"/>
    <property type="match status" value="1"/>
</dbReference>
<dbReference type="AlphaFoldDB" id="A0A6M3IGH9"/>
<organism evidence="1">
    <name type="scientific">viral metagenome</name>
    <dbReference type="NCBI Taxonomy" id="1070528"/>
    <lineage>
        <taxon>unclassified sequences</taxon>
        <taxon>metagenomes</taxon>
        <taxon>organismal metagenomes</taxon>
    </lineage>
</organism>
<gene>
    <name evidence="1" type="ORF">MM415B01830_0016</name>
</gene>
<dbReference type="EMBL" id="MT141223">
    <property type="protein sequence ID" value="QJA56515.1"/>
    <property type="molecule type" value="Genomic_DNA"/>
</dbReference>